<dbReference type="Gene3D" id="2.150.10.10">
    <property type="entry name" value="Serralysin-like metalloprotease, C-terminal"/>
    <property type="match status" value="1"/>
</dbReference>
<dbReference type="InterPro" id="IPR030392">
    <property type="entry name" value="S74_ICA"/>
</dbReference>
<dbReference type="EMBL" id="MF417937">
    <property type="protein sequence ID" value="ASN71956.1"/>
    <property type="molecule type" value="Genomic_DNA"/>
</dbReference>
<gene>
    <name evidence="4" type="ORF">10F6_27</name>
</gene>
<dbReference type="GO" id="GO:0098015">
    <property type="term" value="C:virus tail"/>
    <property type="evidence" value="ECO:0007669"/>
    <property type="project" value="UniProtKB-KW"/>
</dbReference>
<dbReference type="Pfam" id="PF13884">
    <property type="entry name" value="Peptidase_S74"/>
    <property type="match status" value="1"/>
</dbReference>
<organism evidence="4">
    <name type="scientific">uncultured Caudovirales phage</name>
    <dbReference type="NCBI Taxonomy" id="2100421"/>
    <lineage>
        <taxon>Viruses</taxon>
        <taxon>Duplodnaviria</taxon>
        <taxon>Heunggongvirae</taxon>
        <taxon>Uroviricota</taxon>
        <taxon>Caudoviricetes</taxon>
        <taxon>Peduoviridae</taxon>
        <taxon>Maltschvirus</taxon>
        <taxon>Maltschvirus maltsch</taxon>
    </lineage>
</organism>
<proteinExistence type="predicted"/>
<dbReference type="InterPro" id="IPR011049">
    <property type="entry name" value="Serralysin-like_metalloprot_C"/>
</dbReference>
<sequence length="687" mass="76607">MYYTNLPIEIGQDYRQKSIHNFKWLLNKVNAIDETIDKHKNSSRYAHDAKNLLFKNGSVHVELNYLRNLIINLVLGHNGDGVQELRDSRTAIDGTNFPLLSDRLKYDLQVIDHRIDNEVDKIMETFSYYINIKSVGAIGDGKTDNTDLFSKFKAKQVYFVPDGTYFTREFPNGLFFGYGELKVKNEIVPLDNKTAQPVNVDYNSQNKERYYSWVAGQQAGRNQTKESYSNTGVGYAVFRDNTKGRRLTAFGKGAMSKMVESYSNDAFGSDALGQGNFGQRNTAIGANALKWGGVSDAVETLHDFWKDKGNKNFVNNYFLPRWSNVWQHLGNEYHPNTDLYSYKDTDYINNVGIGRNSLLHMMKGIGNVAVGYNSQAHTVKGDENTSVGNRSLRDNLLGYRNTAFGSYASVNNLTGQDNVAVGANNLQQTLHASNNTAIGYGAMHFFKDDKNKNTDDTYTYGYRNTAIGTQAMQDGKNASYSVMVGSYAGRYVEGNHNVGVGSMTMRELTTGQENASLGSNTMRGVVKGKNNTAIGYTAGPVGDYNNTTSLGSNAHAHGDNQVQLGSADSTVYAHKEIQQRSDRRDKNSIRETRLGLDFVNNLKPVDYKYNNSNSDRYHHGFIAQDLEALNNEGYAFGGIDNPKYTGGEDVYSVGYTEIIAPLVKSVQELSEENKDLRSRIEKLEGAK</sequence>
<keyword evidence="2" id="KW-0946">Virion</keyword>
<protein>
    <submittedName>
        <fullName evidence="4">Putative tail spike</fullName>
    </submittedName>
</protein>
<evidence type="ECO:0000313" key="4">
    <source>
        <dbReference type="EMBL" id="ASN71956.1"/>
    </source>
</evidence>
<reference evidence="4" key="1">
    <citation type="submission" date="2017-06" db="EMBL/GenBank/DDBJ databases">
        <title>Novel phages from South African skin metaviromes.</title>
        <authorList>
            <person name="van Zyl L.J."/>
            <person name="Abrahams Y."/>
            <person name="Stander E.A."/>
            <person name="Kirby B.M."/>
            <person name="Clavaud C."/>
            <person name="Farcet C."/>
            <person name="Breton L."/>
            <person name="Trindade M.I."/>
        </authorList>
    </citation>
    <scope>NUCLEOTIDE SEQUENCE</scope>
</reference>
<evidence type="ECO:0000259" key="3">
    <source>
        <dbReference type="PROSITE" id="PS51688"/>
    </source>
</evidence>
<dbReference type="InterPro" id="IPR036388">
    <property type="entry name" value="WH-like_DNA-bd_sf"/>
</dbReference>
<evidence type="ECO:0000256" key="1">
    <source>
        <dbReference type="ARBA" id="ARBA00004328"/>
    </source>
</evidence>
<keyword evidence="2" id="KW-1227">Viral tail protein</keyword>
<name>A0A2H4JFY2_9CAUD</name>
<comment type="subcellular location">
    <subcellularLocation>
        <location evidence="1">Virion</location>
    </subcellularLocation>
</comment>
<accession>A0A2H4JFY2</accession>
<dbReference type="Gene3D" id="1.10.10.10">
    <property type="entry name" value="Winged helix-like DNA-binding domain superfamily/Winged helix DNA-binding domain"/>
    <property type="match status" value="1"/>
</dbReference>
<evidence type="ECO:0000256" key="2">
    <source>
        <dbReference type="ARBA" id="ARBA00022732"/>
    </source>
</evidence>
<feature type="domain" description="Peptidase S74" evidence="3">
    <location>
        <begin position="581"/>
        <end position="680"/>
    </location>
</feature>
<dbReference type="PROSITE" id="PS51688">
    <property type="entry name" value="ICA"/>
    <property type="match status" value="1"/>
</dbReference>